<dbReference type="OrthoDB" id="9790577at2"/>
<feature type="transmembrane region" description="Helical" evidence="3">
    <location>
        <begin position="176"/>
        <end position="195"/>
    </location>
</feature>
<dbReference type="Gene3D" id="1.20.120.1760">
    <property type="match status" value="1"/>
</dbReference>
<keyword evidence="1 2" id="KW-0808">Transferase</keyword>
<dbReference type="InterPro" id="IPR000462">
    <property type="entry name" value="CDP-OH_P_trans"/>
</dbReference>
<protein>
    <submittedName>
        <fullName evidence="4">Predicted phosphatidyl transferase, inner membrane protein</fullName>
    </submittedName>
</protein>
<gene>
    <name evidence="4" type="ORF">SIAM614_07293</name>
</gene>
<organism evidence="4 5">
    <name type="scientific">Roseibium aggregatum (strain ATCC 25650 / DSM 13394 / JCM 20685 / NBRC 16684 / NCIMB 2208 / IAM 12614 / B1)</name>
    <name type="common">Stappia aggregata</name>
    <dbReference type="NCBI Taxonomy" id="384765"/>
    <lineage>
        <taxon>Bacteria</taxon>
        <taxon>Pseudomonadati</taxon>
        <taxon>Pseudomonadota</taxon>
        <taxon>Alphaproteobacteria</taxon>
        <taxon>Hyphomicrobiales</taxon>
        <taxon>Stappiaceae</taxon>
        <taxon>Roseibium</taxon>
    </lineage>
</organism>
<evidence type="ECO:0000313" key="4">
    <source>
        <dbReference type="EMBL" id="EAV44665.1"/>
    </source>
</evidence>
<dbReference type="AlphaFoldDB" id="A0NR84"/>
<dbReference type="EMBL" id="AAUW01000005">
    <property type="protein sequence ID" value="EAV44665.1"/>
    <property type="molecule type" value="Genomic_DNA"/>
</dbReference>
<evidence type="ECO:0000256" key="2">
    <source>
        <dbReference type="RuleBase" id="RU003750"/>
    </source>
</evidence>
<keyword evidence="3" id="KW-1133">Transmembrane helix</keyword>
<sequence length="205" mass="21405">MFDARLRLLIDPPLNRLGQSLAGTGLKANSVTLAGFVIGMAAAIAIATGHALIGFFLIALNRFADGLDGAVARATTKTDLGGYLDITLDFFFYSAIPLAFALQDPASNALAAAALLASFYANGSAFLAFAIMAEKNKLTSDAQGAKSLYYIGGLAEGTETIALFLLMALVPDWFPLLAYGFAAICFVSAGARVLIGVRALRQTGR</sequence>
<feature type="transmembrane region" description="Helical" evidence="3">
    <location>
        <begin position="109"/>
        <end position="132"/>
    </location>
</feature>
<dbReference type="RefSeq" id="WP_006933593.1">
    <property type="nucleotide sequence ID" value="NZ_AAUW01000005.1"/>
</dbReference>
<feature type="transmembrane region" description="Helical" evidence="3">
    <location>
        <begin position="80"/>
        <end position="103"/>
    </location>
</feature>
<dbReference type="InterPro" id="IPR048254">
    <property type="entry name" value="CDP_ALCOHOL_P_TRANSF_CS"/>
</dbReference>
<dbReference type="GeneID" id="68846026"/>
<dbReference type="Proteomes" id="UP000004848">
    <property type="component" value="Unassembled WGS sequence"/>
</dbReference>
<accession>A0NR84</accession>
<dbReference type="InterPro" id="IPR043130">
    <property type="entry name" value="CDP-OH_PTrfase_TM_dom"/>
</dbReference>
<comment type="similarity">
    <text evidence="2">Belongs to the CDP-alcohol phosphatidyltransferase class-I family.</text>
</comment>
<comment type="caution">
    <text evidence="4">The sequence shown here is derived from an EMBL/GenBank/DDBJ whole genome shotgun (WGS) entry which is preliminary data.</text>
</comment>
<dbReference type="eggNOG" id="COG0558">
    <property type="taxonomic scope" value="Bacteria"/>
</dbReference>
<evidence type="ECO:0000313" key="5">
    <source>
        <dbReference type="Proteomes" id="UP000004848"/>
    </source>
</evidence>
<feature type="transmembrane region" description="Helical" evidence="3">
    <location>
        <begin position="33"/>
        <end position="60"/>
    </location>
</feature>
<keyword evidence="3" id="KW-0812">Transmembrane</keyword>
<dbReference type="GO" id="GO:0008654">
    <property type="term" value="P:phospholipid biosynthetic process"/>
    <property type="evidence" value="ECO:0007669"/>
    <property type="project" value="InterPro"/>
</dbReference>
<evidence type="ECO:0000256" key="3">
    <source>
        <dbReference type="SAM" id="Phobius"/>
    </source>
</evidence>
<proteinExistence type="inferred from homology"/>
<feature type="transmembrane region" description="Helical" evidence="3">
    <location>
        <begin position="148"/>
        <end position="170"/>
    </location>
</feature>
<name>A0NR84_ROSAI</name>
<evidence type="ECO:0000256" key="1">
    <source>
        <dbReference type="ARBA" id="ARBA00022679"/>
    </source>
</evidence>
<keyword evidence="3" id="KW-0472">Membrane</keyword>
<dbReference type="GO" id="GO:0016780">
    <property type="term" value="F:phosphotransferase activity, for other substituted phosphate groups"/>
    <property type="evidence" value="ECO:0007669"/>
    <property type="project" value="InterPro"/>
</dbReference>
<dbReference type="Pfam" id="PF01066">
    <property type="entry name" value="CDP-OH_P_transf"/>
    <property type="match status" value="1"/>
</dbReference>
<dbReference type="PROSITE" id="PS00379">
    <property type="entry name" value="CDP_ALCOHOL_P_TRANSF"/>
    <property type="match status" value="1"/>
</dbReference>
<reference evidence="4 5" key="1">
    <citation type="submission" date="2006-05" db="EMBL/GenBank/DDBJ databases">
        <authorList>
            <person name="King G."/>
            <person name="Ferriera S."/>
            <person name="Johnson J."/>
            <person name="Kravitz S."/>
            <person name="Beeson K."/>
            <person name="Sutton G."/>
            <person name="Rogers Y.-H."/>
            <person name="Friedman R."/>
            <person name="Frazier M."/>
            <person name="Venter J.C."/>
        </authorList>
    </citation>
    <scope>NUCLEOTIDE SEQUENCE [LARGE SCALE GENOMIC DNA]</scope>
    <source>
        <strain evidence="5">ATCC 25650 / DSM 13394 / JCM 20685 / NBRC 16684 / NCIMB 2208 / IAM 12614 / B1</strain>
    </source>
</reference>
<dbReference type="GO" id="GO:0016020">
    <property type="term" value="C:membrane"/>
    <property type="evidence" value="ECO:0007669"/>
    <property type="project" value="InterPro"/>
</dbReference>